<name>A0A0A0BK53_9GAMM</name>
<keyword evidence="3 8" id="KW-0641">Proline biosynthesis</keyword>
<dbReference type="SMART" id="SM00359">
    <property type="entry name" value="PUA"/>
    <property type="match status" value="1"/>
</dbReference>
<comment type="caution">
    <text evidence="8">Lacks conserved residue(s) required for the propagation of feature annotation.</text>
</comment>
<keyword evidence="1 8" id="KW-0963">Cytoplasm</keyword>
<evidence type="ECO:0000256" key="5">
    <source>
        <dbReference type="ARBA" id="ARBA00022741"/>
    </source>
</evidence>
<dbReference type="HAMAP" id="MF_00456">
    <property type="entry name" value="ProB"/>
    <property type="match status" value="1"/>
</dbReference>
<comment type="function">
    <text evidence="8">Catalyzes the transfer of a phosphate group to glutamate to form L-glutamate 5-phosphate.</text>
</comment>
<sequence length="376" mass="40770">MTEPHQQLLNTKRWVIKIGSALLTRVGEGLDIERIRWLSGEIAELRRQGKEVVLVTSGSVAAGMQQLGWKRRPHEIHQLQAAASVGQMGLVNAYATECAKHGIHTAQILLTHSDLSDRGRHLNARSALHTLLDLDILPVVNENDAIATEEIRFGDNDTLAAMTANLVEADVLVILTDQDGLFDSDPRQNPNARMIAASAASNAALDQMAGDSKGDLGRGGMTTKLLAARRAARSGAYTVILSGKHPDNLRHLTAGHGVGTLLWPDNKPITARQQWLVGHLIAKGQIVLDDGAVTVIKEKGRSVLPVGVKHIEGQFTRGELVICRDMQGKEIARGLANYNADEAHRIKGHASSEIESLLGYVDEPELIHRDNLVITA</sequence>
<dbReference type="Proteomes" id="UP000029999">
    <property type="component" value="Unassembled WGS sequence"/>
</dbReference>
<dbReference type="PRINTS" id="PR00474">
    <property type="entry name" value="GLU5KINASE"/>
</dbReference>
<dbReference type="CDD" id="cd21157">
    <property type="entry name" value="PUA_G5K"/>
    <property type="match status" value="1"/>
</dbReference>
<dbReference type="SUPFAM" id="SSF53633">
    <property type="entry name" value="Carbamate kinase-like"/>
    <property type="match status" value="1"/>
</dbReference>
<evidence type="ECO:0000256" key="3">
    <source>
        <dbReference type="ARBA" id="ARBA00022650"/>
    </source>
</evidence>
<keyword evidence="2 8" id="KW-0028">Amino-acid biosynthesis</keyword>
<dbReference type="GO" id="GO:0003723">
    <property type="term" value="F:RNA binding"/>
    <property type="evidence" value="ECO:0007669"/>
    <property type="project" value="InterPro"/>
</dbReference>
<dbReference type="GO" id="GO:0055129">
    <property type="term" value="P:L-proline biosynthetic process"/>
    <property type="evidence" value="ECO:0007669"/>
    <property type="project" value="UniProtKB-UniRule"/>
</dbReference>
<dbReference type="InterPro" id="IPR015947">
    <property type="entry name" value="PUA-like_sf"/>
</dbReference>
<feature type="binding site" evidence="8">
    <location>
        <position position="144"/>
    </location>
    <ligand>
        <name>substrate</name>
    </ligand>
</feature>
<dbReference type="InterPro" id="IPR005715">
    <property type="entry name" value="Glu_5kinase/COase_Synthase"/>
</dbReference>
<dbReference type="SUPFAM" id="SSF88697">
    <property type="entry name" value="PUA domain-like"/>
    <property type="match status" value="1"/>
</dbReference>
<dbReference type="InterPro" id="IPR019797">
    <property type="entry name" value="Glutamate_5-kinase_CS"/>
</dbReference>
<dbReference type="InterPro" id="IPR036974">
    <property type="entry name" value="PUA_sf"/>
</dbReference>
<evidence type="ECO:0000259" key="9">
    <source>
        <dbReference type="SMART" id="SM00359"/>
    </source>
</evidence>
<comment type="catalytic activity">
    <reaction evidence="8">
        <text>L-glutamate + ATP = L-glutamyl 5-phosphate + ADP</text>
        <dbReference type="Rhea" id="RHEA:14877"/>
        <dbReference type="ChEBI" id="CHEBI:29985"/>
        <dbReference type="ChEBI" id="CHEBI:30616"/>
        <dbReference type="ChEBI" id="CHEBI:58274"/>
        <dbReference type="ChEBI" id="CHEBI:456216"/>
        <dbReference type="EC" id="2.7.2.11"/>
    </reaction>
</comment>
<dbReference type="EC" id="2.7.2.11" evidence="8"/>
<comment type="caution">
    <text evidence="10">The sequence shown here is derived from an EMBL/GenBank/DDBJ whole genome shotgun (WGS) entry which is preliminary data.</text>
</comment>
<dbReference type="InterPro" id="IPR001057">
    <property type="entry name" value="Glu/AcGlu_kinase"/>
</dbReference>
<evidence type="ECO:0000256" key="1">
    <source>
        <dbReference type="ARBA" id="ARBA00022490"/>
    </source>
</evidence>
<keyword evidence="7 8" id="KW-0067">ATP-binding</keyword>
<proteinExistence type="inferred from homology"/>
<dbReference type="GO" id="GO:0005829">
    <property type="term" value="C:cytosol"/>
    <property type="evidence" value="ECO:0007669"/>
    <property type="project" value="TreeGrafter"/>
</dbReference>
<feature type="domain" description="PUA" evidence="9">
    <location>
        <begin position="284"/>
        <end position="367"/>
    </location>
</feature>
<protein>
    <recommendedName>
        <fullName evidence="8">Glutamate 5-kinase</fullName>
        <ecNumber evidence="8">2.7.2.11</ecNumber>
    </recommendedName>
    <alternativeName>
        <fullName evidence="8">Gamma-glutamyl kinase</fullName>
        <shortName evidence="8">GK</shortName>
    </alternativeName>
</protein>
<evidence type="ECO:0000256" key="2">
    <source>
        <dbReference type="ARBA" id="ARBA00022605"/>
    </source>
</evidence>
<dbReference type="Pfam" id="PF00696">
    <property type="entry name" value="AA_kinase"/>
    <property type="match status" value="1"/>
</dbReference>
<dbReference type="CDD" id="cd04242">
    <property type="entry name" value="AAK_G5K_ProB"/>
    <property type="match status" value="1"/>
</dbReference>
<dbReference type="InterPro" id="IPR011529">
    <property type="entry name" value="Glu_5kinase"/>
</dbReference>
<dbReference type="InterPro" id="IPR041739">
    <property type="entry name" value="G5K_ProB"/>
</dbReference>
<reference evidence="10 11" key="1">
    <citation type="submission" date="2014-09" db="EMBL/GenBank/DDBJ databases">
        <authorList>
            <person name="Grob C."/>
            <person name="Taubert M."/>
            <person name="Howat A.M."/>
            <person name="Burns O.J."/>
            <person name="Dixon J.L."/>
            <person name="Chen Y."/>
            <person name="Murrell J.C."/>
        </authorList>
    </citation>
    <scope>NUCLEOTIDE SEQUENCE [LARGE SCALE GENOMIC DNA]</scope>
    <source>
        <strain evidence="10">L4</strain>
    </source>
</reference>
<dbReference type="PANTHER" id="PTHR43654">
    <property type="entry name" value="GLUTAMATE 5-KINASE"/>
    <property type="match status" value="1"/>
</dbReference>
<evidence type="ECO:0000256" key="8">
    <source>
        <dbReference type="HAMAP-Rule" id="MF_00456"/>
    </source>
</evidence>
<dbReference type="PIRSF" id="PIRSF000729">
    <property type="entry name" value="GK"/>
    <property type="match status" value="1"/>
</dbReference>
<gene>
    <name evidence="8" type="primary">proB</name>
    <name evidence="10" type="ORF">LP43_0480</name>
</gene>
<dbReference type="InterPro" id="IPR036393">
    <property type="entry name" value="AceGlu_kinase-like_sf"/>
</dbReference>
<keyword evidence="5 8" id="KW-0547">Nucleotide-binding</keyword>
<dbReference type="GO" id="GO:0004349">
    <property type="term" value="F:glutamate 5-kinase activity"/>
    <property type="evidence" value="ECO:0007669"/>
    <property type="project" value="UniProtKB-UniRule"/>
</dbReference>
<dbReference type="InterPro" id="IPR001048">
    <property type="entry name" value="Asp/Glu/Uridylate_kinase"/>
</dbReference>
<dbReference type="EMBL" id="JRQD01000001">
    <property type="protein sequence ID" value="KGM08057.1"/>
    <property type="molecule type" value="Genomic_DNA"/>
</dbReference>
<evidence type="ECO:0000313" key="11">
    <source>
        <dbReference type="Proteomes" id="UP000029999"/>
    </source>
</evidence>
<dbReference type="RefSeq" id="WP_036311543.1">
    <property type="nucleotide sequence ID" value="NZ_JRQD01000001.1"/>
</dbReference>
<dbReference type="Gene3D" id="2.30.130.10">
    <property type="entry name" value="PUA domain"/>
    <property type="match status" value="1"/>
</dbReference>
<accession>A0A0A0BK53</accession>
<dbReference type="STRING" id="392484.LP43_0480"/>
<dbReference type="Pfam" id="PF01472">
    <property type="entry name" value="PUA"/>
    <property type="match status" value="1"/>
</dbReference>
<feature type="binding site" evidence="8">
    <location>
        <position position="156"/>
    </location>
    <ligand>
        <name>substrate</name>
    </ligand>
</feature>
<evidence type="ECO:0000256" key="6">
    <source>
        <dbReference type="ARBA" id="ARBA00022777"/>
    </source>
</evidence>
<evidence type="ECO:0000313" key="10">
    <source>
        <dbReference type="EMBL" id="KGM08057.1"/>
    </source>
</evidence>
<comment type="subcellular location">
    <subcellularLocation>
        <location evidence="8">Cytoplasm</location>
    </subcellularLocation>
</comment>
<dbReference type="PROSITE" id="PS50890">
    <property type="entry name" value="PUA"/>
    <property type="match status" value="1"/>
</dbReference>
<feature type="binding site" evidence="8">
    <location>
        <position position="17"/>
    </location>
    <ligand>
        <name>ATP</name>
        <dbReference type="ChEBI" id="CHEBI:30616"/>
    </ligand>
</feature>
<dbReference type="GO" id="GO:0005524">
    <property type="term" value="F:ATP binding"/>
    <property type="evidence" value="ECO:0007669"/>
    <property type="project" value="UniProtKB-KW"/>
</dbReference>
<evidence type="ECO:0000256" key="4">
    <source>
        <dbReference type="ARBA" id="ARBA00022679"/>
    </source>
</evidence>
<keyword evidence="6 8" id="KW-0418">Kinase</keyword>
<feature type="binding site" evidence="8">
    <location>
        <position position="57"/>
    </location>
    <ligand>
        <name>substrate</name>
    </ligand>
</feature>
<dbReference type="InterPro" id="IPR002478">
    <property type="entry name" value="PUA"/>
</dbReference>
<keyword evidence="4 8" id="KW-0808">Transferase</keyword>
<dbReference type="AlphaFoldDB" id="A0A0A0BK53"/>
<dbReference type="PROSITE" id="PS00902">
    <property type="entry name" value="GLUTAMATE_5_KINASE"/>
    <property type="match status" value="1"/>
</dbReference>
<dbReference type="FunFam" id="3.40.1160.10:FF:000018">
    <property type="entry name" value="Glutamate 5-kinase"/>
    <property type="match status" value="1"/>
</dbReference>
<dbReference type="FunFam" id="2.30.130.10:FF:000007">
    <property type="entry name" value="Glutamate 5-kinase"/>
    <property type="match status" value="1"/>
</dbReference>
<comment type="similarity">
    <text evidence="8">Belongs to the glutamate 5-kinase family.</text>
</comment>
<evidence type="ECO:0000256" key="7">
    <source>
        <dbReference type="ARBA" id="ARBA00022840"/>
    </source>
</evidence>
<organism evidence="10 11">
    <name type="scientific">Methylophaga thiooxydans</name>
    <dbReference type="NCBI Taxonomy" id="392484"/>
    <lineage>
        <taxon>Bacteria</taxon>
        <taxon>Pseudomonadati</taxon>
        <taxon>Pseudomonadota</taxon>
        <taxon>Gammaproteobacteria</taxon>
        <taxon>Thiotrichales</taxon>
        <taxon>Piscirickettsiaceae</taxon>
        <taxon>Methylophaga</taxon>
    </lineage>
</organism>
<dbReference type="UniPathway" id="UPA00098">
    <property type="reaction ID" value="UER00359"/>
</dbReference>
<dbReference type="NCBIfam" id="TIGR01027">
    <property type="entry name" value="proB"/>
    <property type="match status" value="1"/>
</dbReference>
<feature type="binding site" evidence="8">
    <location>
        <begin position="176"/>
        <end position="177"/>
    </location>
    <ligand>
        <name>ATP</name>
        <dbReference type="ChEBI" id="CHEBI:30616"/>
    </ligand>
</feature>
<comment type="pathway">
    <text evidence="8">Amino-acid biosynthesis; L-proline biosynthesis; L-glutamate 5-semialdehyde from L-glutamate: step 1/2.</text>
</comment>
<dbReference type="PANTHER" id="PTHR43654:SF1">
    <property type="entry name" value="ISOPENTENYL PHOSPHATE KINASE"/>
    <property type="match status" value="1"/>
</dbReference>
<dbReference type="Gene3D" id="3.40.1160.10">
    <property type="entry name" value="Acetylglutamate kinase-like"/>
    <property type="match status" value="1"/>
</dbReference>